<proteinExistence type="predicted"/>
<organism evidence="2 3">
    <name type="scientific">Caproicibacter fermentans</name>
    <dbReference type="NCBI Taxonomy" id="2576756"/>
    <lineage>
        <taxon>Bacteria</taxon>
        <taxon>Bacillati</taxon>
        <taxon>Bacillota</taxon>
        <taxon>Clostridia</taxon>
        <taxon>Eubacteriales</taxon>
        <taxon>Acutalibacteraceae</taxon>
        <taxon>Caproicibacter</taxon>
    </lineage>
</organism>
<dbReference type="AlphaFoldDB" id="A0A6N8I381"/>
<comment type="caution">
    <text evidence="2">The sequence shown here is derived from an EMBL/GenBank/DDBJ whole genome shotgun (WGS) entry which is preliminary data.</text>
</comment>
<keyword evidence="1" id="KW-0812">Transmembrane</keyword>
<keyword evidence="3" id="KW-1185">Reference proteome</keyword>
<keyword evidence="1" id="KW-0472">Membrane</keyword>
<evidence type="ECO:0000313" key="2">
    <source>
        <dbReference type="EMBL" id="MVB12606.1"/>
    </source>
</evidence>
<feature type="transmembrane region" description="Helical" evidence="1">
    <location>
        <begin position="99"/>
        <end position="119"/>
    </location>
</feature>
<protein>
    <submittedName>
        <fullName evidence="2">Uncharacterized protein</fullName>
    </submittedName>
</protein>
<dbReference type="Proteomes" id="UP000469440">
    <property type="component" value="Unassembled WGS sequence"/>
</dbReference>
<evidence type="ECO:0000256" key="1">
    <source>
        <dbReference type="SAM" id="Phobius"/>
    </source>
</evidence>
<keyword evidence="1" id="KW-1133">Transmembrane helix</keyword>
<gene>
    <name evidence="2" type="ORF">CAFE_33470</name>
</gene>
<dbReference type="EMBL" id="VWXL01000100">
    <property type="protein sequence ID" value="MVB12606.1"/>
    <property type="molecule type" value="Genomic_DNA"/>
</dbReference>
<reference evidence="2 3" key="1">
    <citation type="submission" date="2019-09" db="EMBL/GenBank/DDBJ databases">
        <title>Genome sequence of Clostridium sp. EA1.</title>
        <authorList>
            <person name="Poehlein A."/>
            <person name="Bengelsdorf F.R."/>
            <person name="Daniel R."/>
        </authorList>
    </citation>
    <scope>NUCLEOTIDE SEQUENCE [LARGE SCALE GENOMIC DNA]</scope>
    <source>
        <strain evidence="2 3">EA1</strain>
    </source>
</reference>
<feature type="transmembrane region" description="Helical" evidence="1">
    <location>
        <begin position="62"/>
        <end position="87"/>
    </location>
</feature>
<name>A0A6N8I381_9FIRM</name>
<evidence type="ECO:0000313" key="3">
    <source>
        <dbReference type="Proteomes" id="UP000469440"/>
    </source>
</evidence>
<sequence>MLPLLLILMAFAENGLQMMTAKASARCLWGWKFFLTVFSAALITLDLFLARRADITKKSLCLIKLAYSVFLIALCAALLLGLAHQIVPYKPTMLTPALIFVPSLLYAAGYQLTTSCYFLKNGGRR</sequence>
<accession>A0A6N8I381</accession>
<feature type="transmembrane region" description="Helical" evidence="1">
    <location>
        <begin position="33"/>
        <end position="50"/>
    </location>
</feature>